<comment type="caution">
    <text evidence="2">The sequence shown here is derived from an EMBL/GenBank/DDBJ whole genome shotgun (WGS) entry which is preliminary data.</text>
</comment>
<dbReference type="EMBL" id="JARJLG010000023">
    <property type="protein sequence ID" value="KAJ7770798.1"/>
    <property type="molecule type" value="Genomic_DNA"/>
</dbReference>
<evidence type="ECO:0008006" key="4">
    <source>
        <dbReference type="Google" id="ProtNLM"/>
    </source>
</evidence>
<sequence>MSVRLSLSSLSILTLTFLPAHTQKNNAITLDPVDELVLLWPCILLTLKQVFINALGRPVWAWLEFDIPRAKVSLSFLTPCTHNASEPHTHPCVHDYSSILLMLDVCQHSGAYCNQHVATFDHAQSCMFCTHSSLALTYLMSSADEKAMLESEYLPSSPSSDPYRPHVCK</sequence>
<evidence type="ECO:0000313" key="2">
    <source>
        <dbReference type="EMBL" id="KAJ7770798.1"/>
    </source>
</evidence>
<evidence type="ECO:0000313" key="3">
    <source>
        <dbReference type="Proteomes" id="UP001215280"/>
    </source>
</evidence>
<keyword evidence="3" id="KW-1185">Reference proteome</keyword>
<gene>
    <name evidence="2" type="ORF">DFH07DRAFT_953796</name>
</gene>
<organism evidence="2 3">
    <name type="scientific">Mycena maculata</name>
    <dbReference type="NCBI Taxonomy" id="230809"/>
    <lineage>
        <taxon>Eukaryota</taxon>
        <taxon>Fungi</taxon>
        <taxon>Dikarya</taxon>
        <taxon>Basidiomycota</taxon>
        <taxon>Agaricomycotina</taxon>
        <taxon>Agaricomycetes</taxon>
        <taxon>Agaricomycetidae</taxon>
        <taxon>Agaricales</taxon>
        <taxon>Marasmiineae</taxon>
        <taxon>Mycenaceae</taxon>
        <taxon>Mycena</taxon>
    </lineage>
</organism>
<name>A0AAD7NQI0_9AGAR</name>
<feature type="chain" id="PRO_5041933623" description="Secreted protein" evidence="1">
    <location>
        <begin position="23"/>
        <end position="169"/>
    </location>
</feature>
<dbReference type="Proteomes" id="UP001215280">
    <property type="component" value="Unassembled WGS sequence"/>
</dbReference>
<accession>A0AAD7NQI0</accession>
<dbReference type="AlphaFoldDB" id="A0AAD7NQI0"/>
<proteinExistence type="predicted"/>
<reference evidence="2" key="1">
    <citation type="submission" date="2023-03" db="EMBL/GenBank/DDBJ databases">
        <title>Massive genome expansion in bonnet fungi (Mycena s.s.) driven by repeated elements and novel gene families across ecological guilds.</title>
        <authorList>
            <consortium name="Lawrence Berkeley National Laboratory"/>
            <person name="Harder C.B."/>
            <person name="Miyauchi S."/>
            <person name="Viragh M."/>
            <person name="Kuo A."/>
            <person name="Thoen E."/>
            <person name="Andreopoulos B."/>
            <person name="Lu D."/>
            <person name="Skrede I."/>
            <person name="Drula E."/>
            <person name="Henrissat B."/>
            <person name="Morin E."/>
            <person name="Kohler A."/>
            <person name="Barry K."/>
            <person name="LaButti K."/>
            <person name="Morin E."/>
            <person name="Salamov A."/>
            <person name="Lipzen A."/>
            <person name="Mereny Z."/>
            <person name="Hegedus B."/>
            <person name="Baldrian P."/>
            <person name="Stursova M."/>
            <person name="Weitz H."/>
            <person name="Taylor A."/>
            <person name="Grigoriev I.V."/>
            <person name="Nagy L.G."/>
            <person name="Martin F."/>
            <person name="Kauserud H."/>
        </authorList>
    </citation>
    <scope>NUCLEOTIDE SEQUENCE</scope>
    <source>
        <strain evidence="2">CBHHK188m</strain>
    </source>
</reference>
<evidence type="ECO:0000256" key="1">
    <source>
        <dbReference type="SAM" id="SignalP"/>
    </source>
</evidence>
<keyword evidence="1" id="KW-0732">Signal</keyword>
<protein>
    <recommendedName>
        <fullName evidence="4">Secreted protein</fullName>
    </recommendedName>
</protein>
<feature type="signal peptide" evidence="1">
    <location>
        <begin position="1"/>
        <end position="22"/>
    </location>
</feature>